<evidence type="ECO:0000313" key="3">
    <source>
        <dbReference type="Proteomes" id="UP001469553"/>
    </source>
</evidence>
<dbReference type="EMBL" id="JAHRIP010085944">
    <property type="protein sequence ID" value="MEQ2314973.1"/>
    <property type="molecule type" value="Genomic_DNA"/>
</dbReference>
<accession>A0ABV1AC26</accession>
<feature type="region of interest" description="Disordered" evidence="1">
    <location>
        <begin position="89"/>
        <end position="109"/>
    </location>
</feature>
<evidence type="ECO:0008006" key="4">
    <source>
        <dbReference type="Google" id="ProtNLM"/>
    </source>
</evidence>
<feature type="compositionally biased region" description="Low complexity" evidence="1">
    <location>
        <begin position="94"/>
        <end position="104"/>
    </location>
</feature>
<name>A0ABV1AC26_9TELE</name>
<dbReference type="Proteomes" id="UP001469553">
    <property type="component" value="Unassembled WGS sequence"/>
</dbReference>
<evidence type="ECO:0000256" key="1">
    <source>
        <dbReference type="SAM" id="MobiDB-lite"/>
    </source>
</evidence>
<gene>
    <name evidence="2" type="ORF">AMECASPLE_017409</name>
</gene>
<keyword evidence="3" id="KW-1185">Reference proteome</keyword>
<sequence length="194" mass="21395">MKARVYARTAVGGVVWGARSFSCSLTPVAAPAHCTPAPPPTHRGCWLALSLSLPPVVCHCLSPYSPARYHSLSSWFGFFPQEPSEVPPGRRFLPQPAQPAATPPHGRRGVTPHGPESLCCCFFCRRFFFSFLRVECDPDPTLFLRPDITPREEGGKGKTSRTKTAACVGRVGRPGSYCWPRRRSCCCWENSWAS</sequence>
<organism evidence="2 3">
    <name type="scientific">Ameca splendens</name>
    <dbReference type="NCBI Taxonomy" id="208324"/>
    <lineage>
        <taxon>Eukaryota</taxon>
        <taxon>Metazoa</taxon>
        <taxon>Chordata</taxon>
        <taxon>Craniata</taxon>
        <taxon>Vertebrata</taxon>
        <taxon>Euteleostomi</taxon>
        <taxon>Actinopterygii</taxon>
        <taxon>Neopterygii</taxon>
        <taxon>Teleostei</taxon>
        <taxon>Neoteleostei</taxon>
        <taxon>Acanthomorphata</taxon>
        <taxon>Ovalentaria</taxon>
        <taxon>Atherinomorphae</taxon>
        <taxon>Cyprinodontiformes</taxon>
        <taxon>Goodeidae</taxon>
        <taxon>Ameca</taxon>
    </lineage>
</organism>
<reference evidence="2 3" key="1">
    <citation type="submission" date="2021-06" db="EMBL/GenBank/DDBJ databases">
        <authorList>
            <person name="Palmer J.M."/>
        </authorList>
    </citation>
    <scope>NUCLEOTIDE SEQUENCE [LARGE SCALE GENOMIC DNA]</scope>
    <source>
        <strain evidence="2 3">AS_MEX2019</strain>
        <tissue evidence="2">Muscle</tissue>
    </source>
</reference>
<evidence type="ECO:0000313" key="2">
    <source>
        <dbReference type="EMBL" id="MEQ2314973.1"/>
    </source>
</evidence>
<protein>
    <recommendedName>
        <fullName evidence="4">Secreted protein</fullName>
    </recommendedName>
</protein>
<comment type="caution">
    <text evidence="2">The sequence shown here is derived from an EMBL/GenBank/DDBJ whole genome shotgun (WGS) entry which is preliminary data.</text>
</comment>
<proteinExistence type="predicted"/>